<evidence type="ECO:0008006" key="4">
    <source>
        <dbReference type="Google" id="ProtNLM"/>
    </source>
</evidence>
<evidence type="ECO:0000313" key="2">
    <source>
        <dbReference type="EMBL" id="MBC1456830.1"/>
    </source>
</evidence>
<accession>A0A841YTV3</accession>
<dbReference type="Proteomes" id="UP000569903">
    <property type="component" value="Unassembled WGS sequence"/>
</dbReference>
<gene>
    <name evidence="2" type="ORF">HB850_03620</name>
</gene>
<name>A0A841YTV3_9LIST</name>
<proteinExistence type="predicted"/>
<organism evidence="2 3">
    <name type="scientific">Listeria newyorkensis</name>
    <dbReference type="NCBI Taxonomy" id="1497681"/>
    <lineage>
        <taxon>Bacteria</taxon>
        <taxon>Bacillati</taxon>
        <taxon>Bacillota</taxon>
        <taxon>Bacilli</taxon>
        <taxon>Bacillales</taxon>
        <taxon>Listeriaceae</taxon>
        <taxon>Listeria</taxon>
    </lineage>
</organism>
<keyword evidence="1" id="KW-0732">Signal</keyword>
<evidence type="ECO:0000256" key="1">
    <source>
        <dbReference type="SAM" id="SignalP"/>
    </source>
</evidence>
<feature type="chain" id="PRO_5032724412" description="Lipoprotein" evidence="1">
    <location>
        <begin position="22"/>
        <end position="210"/>
    </location>
</feature>
<dbReference type="RefSeq" id="WP_185388242.1">
    <property type="nucleotide sequence ID" value="NZ_JAARQN010000002.1"/>
</dbReference>
<comment type="caution">
    <text evidence="2">The sequence shown here is derived from an EMBL/GenBank/DDBJ whole genome shotgun (WGS) entry which is preliminary data.</text>
</comment>
<dbReference type="AlphaFoldDB" id="A0A841YTV3"/>
<sequence>MIRIAIASLLLVSGCSTNEVAADNKITQKVVPVDERTIISSPNKYTSLASNLTELENTSPIIVEVAKNGEKQTVIKESEENIMPTEFYTLSSVTIKDIQKDATSSLKIGDKIEIVENVVTDVLIENEKKTLTFDYYKKMDIGKSYYLYLRNSTSGDNYVLTNAFLSKYPVNKEPKHELFLNENGSTHSLENLDYQDLYGDLYTEISQENE</sequence>
<feature type="signal peptide" evidence="1">
    <location>
        <begin position="1"/>
        <end position="21"/>
    </location>
</feature>
<reference evidence="2 3" key="1">
    <citation type="submission" date="2020-03" db="EMBL/GenBank/DDBJ databases">
        <title>Soil Listeria distribution.</title>
        <authorList>
            <person name="Liao J."/>
            <person name="Wiedmann M."/>
        </authorList>
    </citation>
    <scope>NUCLEOTIDE SEQUENCE [LARGE SCALE GENOMIC DNA]</scope>
    <source>
        <strain evidence="2 3">FSL L7-1614</strain>
    </source>
</reference>
<dbReference type="PROSITE" id="PS51257">
    <property type="entry name" value="PROKAR_LIPOPROTEIN"/>
    <property type="match status" value="1"/>
</dbReference>
<dbReference type="EMBL" id="JAARQN010000002">
    <property type="protein sequence ID" value="MBC1456830.1"/>
    <property type="molecule type" value="Genomic_DNA"/>
</dbReference>
<protein>
    <recommendedName>
        <fullName evidence="4">Lipoprotein</fullName>
    </recommendedName>
</protein>
<evidence type="ECO:0000313" key="3">
    <source>
        <dbReference type="Proteomes" id="UP000569903"/>
    </source>
</evidence>